<evidence type="ECO:0000256" key="1">
    <source>
        <dbReference type="SAM" id="MobiDB-lite"/>
    </source>
</evidence>
<gene>
    <name evidence="2" type="ORF">TVD_06780</name>
</gene>
<dbReference type="Proteomes" id="UP000064201">
    <property type="component" value="Chromosome"/>
</dbReference>
<dbReference type="EMBL" id="CP011367">
    <property type="protein sequence ID" value="AKJ96449.1"/>
    <property type="molecule type" value="Genomic_DNA"/>
</dbReference>
<evidence type="ECO:0000313" key="2">
    <source>
        <dbReference type="EMBL" id="AKJ96449.1"/>
    </source>
</evidence>
<keyword evidence="3" id="KW-1185">Reference proteome</keyword>
<reference evidence="2 3" key="1">
    <citation type="submission" date="2015-04" db="EMBL/GenBank/DDBJ databases">
        <title>Complete Sequence for the Genome of the Thioalkalivibrio versutus D301.</title>
        <authorList>
            <person name="Mu T."/>
            <person name="Zhou J."/>
            <person name="Xu X."/>
        </authorList>
    </citation>
    <scope>NUCLEOTIDE SEQUENCE [LARGE SCALE GENOMIC DNA]</scope>
    <source>
        <strain evidence="2 3">D301</strain>
    </source>
</reference>
<dbReference type="STRING" id="106634.TVD_06780"/>
<accession>A0A0G3G7T7</accession>
<dbReference type="AlphaFoldDB" id="A0A0G3G7T7"/>
<name>A0A0G3G7T7_9GAMM</name>
<proteinExistence type="predicted"/>
<sequence length="97" mass="10940">MVLQDKQIRVLLSWGISTVEIVEDEHAAANDSRDDEVPDLSAEARPTPEMEEQADTILAERFRHCDLTGHPMDGIYSIARAQLIDELMRRGHKARSA</sequence>
<feature type="region of interest" description="Disordered" evidence="1">
    <location>
        <begin position="25"/>
        <end position="52"/>
    </location>
</feature>
<organism evidence="2 3">
    <name type="scientific">Thioalkalivibrio versutus</name>
    <dbReference type="NCBI Taxonomy" id="106634"/>
    <lineage>
        <taxon>Bacteria</taxon>
        <taxon>Pseudomonadati</taxon>
        <taxon>Pseudomonadota</taxon>
        <taxon>Gammaproteobacteria</taxon>
        <taxon>Chromatiales</taxon>
        <taxon>Ectothiorhodospiraceae</taxon>
        <taxon>Thioalkalivibrio</taxon>
    </lineage>
</organism>
<dbReference type="KEGG" id="tvr:TVD_06780"/>
<evidence type="ECO:0000313" key="3">
    <source>
        <dbReference type="Proteomes" id="UP000064201"/>
    </source>
</evidence>
<protein>
    <submittedName>
        <fullName evidence="2">Uncharacterized protein</fullName>
    </submittedName>
</protein>
<dbReference type="PATRIC" id="fig|106634.4.peg.1389"/>